<protein>
    <submittedName>
        <fullName evidence="1">Uncharacterized protein</fullName>
    </submittedName>
</protein>
<dbReference type="EMBL" id="BARS01006586">
    <property type="protein sequence ID" value="GAF70744.1"/>
    <property type="molecule type" value="Genomic_DNA"/>
</dbReference>
<sequence>MRGLDVAPKPGTMKTLAAKLEEGVNIISVIGKNSNGWSEPARA</sequence>
<proteinExistence type="predicted"/>
<accession>X0RPF7</accession>
<gene>
    <name evidence="1" type="ORF">S01H1_12810</name>
</gene>
<reference evidence="1" key="1">
    <citation type="journal article" date="2014" name="Front. Microbiol.">
        <title>High frequency of phylogenetically diverse reductive dehalogenase-homologous genes in deep subseafloor sedimentary metagenomes.</title>
        <authorList>
            <person name="Kawai M."/>
            <person name="Futagami T."/>
            <person name="Toyoda A."/>
            <person name="Takaki Y."/>
            <person name="Nishi S."/>
            <person name="Hori S."/>
            <person name="Arai W."/>
            <person name="Tsubouchi T."/>
            <person name="Morono Y."/>
            <person name="Uchiyama I."/>
            <person name="Ito T."/>
            <person name="Fujiyama A."/>
            <person name="Inagaki F."/>
            <person name="Takami H."/>
        </authorList>
    </citation>
    <scope>NUCLEOTIDE SEQUENCE</scope>
    <source>
        <strain evidence="1">Expedition CK06-06</strain>
    </source>
</reference>
<evidence type="ECO:0000313" key="1">
    <source>
        <dbReference type="EMBL" id="GAF70744.1"/>
    </source>
</evidence>
<dbReference type="AlphaFoldDB" id="X0RPF7"/>
<comment type="caution">
    <text evidence="1">The sequence shown here is derived from an EMBL/GenBank/DDBJ whole genome shotgun (WGS) entry which is preliminary data.</text>
</comment>
<name>X0RPF7_9ZZZZ</name>
<organism evidence="1">
    <name type="scientific">marine sediment metagenome</name>
    <dbReference type="NCBI Taxonomy" id="412755"/>
    <lineage>
        <taxon>unclassified sequences</taxon>
        <taxon>metagenomes</taxon>
        <taxon>ecological metagenomes</taxon>
    </lineage>
</organism>